<evidence type="ECO:0000313" key="2">
    <source>
        <dbReference type="Proteomes" id="UP001162992"/>
    </source>
</evidence>
<protein>
    <submittedName>
        <fullName evidence="1">Uncharacterized protein</fullName>
    </submittedName>
</protein>
<comment type="caution">
    <text evidence="1">The sequence shown here is derived from an EMBL/GenBank/DDBJ whole genome shotgun (WGS) entry which is preliminary data.</text>
</comment>
<reference evidence="2" key="1">
    <citation type="journal article" date="2024" name="Proc. Natl. Acad. Sci. U.S.A.">
        <title>Extraordinary preservation of gene collinearity over three hundred million years revealed in homosporous lycophytes.</title>
        <authorList>
            <person name="Li C."/>
            <person name="Wickell D."/>
            <person name="Kuo L.Y."/>
            <person name="Chen X."/>
            <person name="Nie B."/>
            <person name="Liao X."/>
            <person name="Peng D."/>
            <person name="Ji J."/>
            <person name="Jenkins J."/>
            <person name="Williams M."/>
            <person name="Shu S."/>
            <person name="Plott C."/>
            <person name="Barry K."/>
            <person name="Rajasekar S."/>
            <person name="Grimwood J."/>
            <person name="Han X."/>
            <person name="Sun S."/>
            <person name="Hou Z."/>
            <person name="He W."/>
            <person name="Dai G."/>
            <person name="Sun C."/>
            <person name="Schmutz J."/>
            <person name="Leebens-Mack J.H."/>
            <person name="Li F.W."/>
            <person name="Wang L."/>
        </authorList>
    </citation>
    <scope>NUCLEOTIDE SEQUENCE [LARGE SCALE GENOMIC DNA]</scope>
    <source>
        <strain evidence="2">cv. PW_Plant_1</strain>
    </source>
</reference>
<accession>A0ACC2BAW9</accession>
<proteinExistence type="predicted"/>
<sequence length="1166" mass="132297">MEFSSLYSSVEEQHEKLRRFVDEWSGQVSETLAQLSENALGFANNDCGDINRDAIHMLVEARDSTSVLNLINTDNVPFNKVMIVLSNVCSELQILSDRAFQNVYPQLLVFGLHASPDKVPSEGELQLSFSRSFPFFIEVIDILSRLRATLQNLTLQLQGLYGQVSKNKGPSSCFSVTFHTAISSMAKGLSILITLDGIVGQNGAIAHSLSLFIRMLQSLRNDPSKFGMKLEQVESLDWVVSQLDETLKGGLFQRCLYEDFYSNPEMAKLKTDQSCLNKISSGFKGVLLQLLSRLDSTKERPMDREILPGLLGVFVFHSWMSGEAPSKKVSKVILKVITYSPILHTFCNIRLNSFEFLSAHLPPWVLASVFYKEARKEARVLNHAYLAGLHDVLTRDAQALNIAVANWLVSFNSVISPTVQQLAVHVHLGTRLNQFLQGIELANRLHHILTATIDLHLILEVPINKDQICQLRKAAEILKAVQGMYHRRGNETAQSISHILQYLQAQMQGYLHPLKLQLEENLSARSKNSSLVHFSRSLTRSGKETNLNLLDSMAAVNLSLTMLEGCPSLQRRLILHLALDVVKDIALQKGKQEEVVEEVKNLCFLMDMVAELDFLVKKVTDCSFLYWSREIMPTCFSMVYSEGDEAPHLQLLVNAFKDGVQLLAAGNVDSEVIKCFEKEIEDALINEIVMPLCRDIETDLRLHVHSANLKGTVNVNPTKTGIRDLSWFLHLKPLRLTSKYIHIKNRVETYLNATFYDHAAVALHNWKTYNEMRHLGEQKYGLQLSDIHLPGQTLEQGVDVLEIMRNIHTFVACFTYNLNTQVFIERFSNSVTRKHVNTLTVKHVANSIRTHGIGIMSTTVNFTYQYLAKQFVAFSQFLFDDHIKSRLMKERRFYKENKGKIDNGYPVARAERLNKDIKKLGLTEGLSFLDQFRRLIAEMGNALGFVRMVRLGGLHHGSTVSGFIKDSGVTNKFEETLRRLRMSSDAIESGKLFDRVVESLNMSSDQTDYFIILTNVFSKELQNTDNLHLQEFFLIIPALTINAAEAMFQAKEKLMKRGRDITDALFTDDGFVLGLAYLLKVLEQEKHFDSLHWFQTVRSHFTAEKSRLEQGVQIDSNGSSMNKLRSQKLGQEEVRNMQLKIKRVTGLLTELELMDFTLNGARVFFL</sequence>
<gene>
    <name evidence="1" type="ORF">O6H91_16G012300</name>
</gene>
<keyword evidence="2" id="KW-1185">Reference proteome</keyword>
<evidence type="ECO:0000313" key="1">
    <source>
        <dbReference type="EMBL" id="KAJ7526562.1"/>
    </source>
</evidence>
<name>A0ACC2BAW9_DIPCM</name>
<dbReference type="EMBL" id="CM055107">
    <property type="protein sequence ID" value="KAJ7526562.1"/>
    <property type="molecule type" value="Genomic_DNA"/>
</dbReference>
<organism evidence="1 2">
    <name type="scientific">Diphasiastrum complanatum</name>
    <name type="common">Issler's clubmoss</name>
    <name type="synonym">Lycopodium complanatum</name>
    <dbReference type="NCBI Taxonomy" id="34168"/>
    <lineage>
        <taxon>Eukaryota</taxon>
        <taxon>Viridiplantae</taxon>
        <taxon>Streptophyta</taxon>
        <taxon>Embryophyta</taxon>
        <taxon>Tracheophyta</taxon>
        <taxon>Lycopodiopsida</taxon>
        <taxon>Lycopodiales</taxon>
        <taxon>Lycopodiaceae</taxon>
        <taxon>Lycopodioideae</taxon>
        <taxon>Diphasiastrum</taxon>
    </lineage>
</organism>
<dbReference type="Proteomes" id="UP001162992">
    <property type="component" value="Chromosome 16"/>
</dbReference>